<organism evidence="3 4">
    <name type="scientific">Desulfosporosinus nitroreducens</name>
    <dbReference type="NCBI Taxonomy" id="2018668"/>
    <lineage>
        <taxon>Bacteria</taxon>
        <taxon>Bacillati</taxon>
        <taxon>Bacillota</taxon>
        <taxon>Clostridia</taxon>
        <taxon>Eubacteriales</taxon>
        <taxon>Desulfitobacteriaceae</taxon>
        <taxon>Desulfosporosinus</taxon>
    </lineage>
</organism>
<keyword evidence="3" id="KW-0378">Hydrolase</keyword>
<dbReference type="EMBL" id="JAMJEV010000002">
    <property type="protein sequence ID" value="MDO0821874.1"/>
    <property type="molecule type" value="Genomic_DNA"/>
</dbReference>
<dbReference type="Pfam" id="PF00293">
    <property type="entry name" value="NUDIX"/>
    <property type="match status" value="1"/>
</dbReference>
<proteinExistence type="inferred from homology"/>
<feature type="domain" description="Nudix hydrolase" evidence="2">
    <location>
        <begin position="41"/>
        <end position="180"/>
    </location>
</feature>
<evidence type="ECO:0000313" key="4">
    <source>
        <dbReference type="Proteomes" id="UP001176021"/>
    </source>
</evidence>
<dbReference type="RefSeq" id="WP_301998054.1">
    <property type="nucleotide sequence ID" value="NZ_JAMJEV010000002.1"/>
</dbReference>
<comment type="similarity">
    <text evidence="1">Belongs to the Nudix hydrolase family.</text>
</comment>
<dbReference type="InterPro" id="IPR015797">
    <property type="entry name" value="NUDIX_hydrolase-like_dom_sf"/>
</dbReference>
<dbReference type="SUPFAM" id="SSF55811">
    <property type="entry name" value="Nudix"/>
    <property type="match status" value="1"/>
</dbReference>
<dbReference type="Gene3D" id="3.90.79.10">
    <property type="entry name" value="Nucleoside Triphosphate Pyrophosphohydrolase"/>
    <property type="match status" value="1"/>
</dbReference>
<dbReference type="InterPro" id="IPR000086">
    <property type="entry name" value="NUDIX_hydrolase_dom"/>
</dbReference>
<dbReference type="GO" id="GO:0016787">
    <property type="term" value="F:hydrolase activity"/>
    <property type="evidence" value="ECO:0007669"/>
    <property type="project" value="UniProtKB-KW"/>
</dbReference>
<name>A0ABT8QKN1_9FIRM</name>
<reference evidence="3" key="1">
    <citation type="submission" date="2022-05" db="EMBL/GenBank/DDBJ databases">
        <title>Expanded diversity of anoxic marine methylotrophy in a Black Sea sulfate reducing microorganism.</title>
        <authorList>
            <person name="Fischer P.Q."/>
            <person name="Stams A.J.M."/>
            <person name="Villanueva L."/>
            <person name="Sousa D.Z."/>
        </authorList>
    </citation>
    <scope>NUCLEOTIDE SEQUENCE</scope>
    <source>
        <strain evidence="3">P130</strain>
    </source>
</reference>
<accession>A0ABT8QKN1</accession>
<sequence>MDFVELIKRYGPYNEQEEKDKEVILNCLGVFEDVLTRNNKIAHFTSSAFAVNNSRDKVLVIHHNIYDSWSWTGGHADGEKDLLAVAIKELKEETGVNNIHLVTPGIFSLDILPVLGHMKRGEYVSPHLHLSVAFLMEADENDAVIVKEDENSGVRWIPLEKLIEYSNEPHMHKVYAKFISKIKEL</sequence>
<dbReference type="PROSITE" id="PS51462">
    <property type="entry name" value="NUDIX"/>
    <property type="match status" value="1"/>
</dbReference>
<protein>
    <submittedName>
        <fullName evidence="3">NUDIX hydrolase</fullName>
    </submittedName>
</protein>
<dbReference type="Proteomes" id="UP001176021">
    <property type="component" value="Unassembled WGS sequence"/>
</dbReference>
<keyword evidence="4" id="KW-1185">Reference proteome</keyword>
<dbReference type="PANTHER" id="PTHR43736:SF1">
    <property type="entry name" value="DIHYDRONEOPTERIN TRIPHOSPHATE DIPHOSPHATASE"/>
    <property type="match status" value="1"/>
</dbReference>
<comment type="caution">
    <text evidence="3">The sequence shown here is derived from an EMBL/GenBank/DDBJ whole genome shotgun (WGS) entry which is preliminary data.</text>
</comment>
<evidence type="ECO:0000313" key="3">
    <source>
        <dbReference type="EMBL" id="MDO0821874.1"/>
    </source>
</evidence>
<dbReference type="PANTHER" id="PTHR43736">
    <property type="entry name" value="ADP-RIBOSE PYROPHOSPHATASE"/>
    <property type="match status" value="1"/>
</dbReference>
<gene>
    <name evidence="3" type="ORF">M8H41_03245</name>
</gene>
<evidence type="ECO:0000256" key="1">
    <source>
        <dbReference type="ARBA" id="ARBA00005582"/>
    </source>
</evidence>
<dbReference type="CDD" id="cd03674">
    <property type="entry name" value="NUDIX_Hydrolase"/>
    <property type="match status" value="1"/>
</dbReference>
<evidence type="ECO:0000259" key="2">
    <source>
        <dbReference type="PROSITE" id="PS51462"/>
    </source>
</evidence>